<organism evidence="1 2">
    <name type="scientific">Streptomyces toxytricini</name>
    <name type="common">Actinomyces toxytricini</name>
    <dbReference type="NCBI Taxonomy" id="67369"/>
    <lineage>
        <taxon>Bacteria</taxon>
        <taxon>Bacillati</taxon>
        <taxon>Actinomycetota</taxon>
        <taxon>Actinomycetes</taxon>
        <taxon>Kitasatosporales</taxon>
        <taxon>Streptomycetaceae</taxon>
        <taxon>Streptomyces</taxon>
    </lineage>
</organism>
<comment type="caution">
    <text evidence="1">The sequence shown here is derived from an EMBL/GenBank/DDBJ whole genome shotgun (WGS) entry which is preliminary data.</text>
</comment>
<reference evidence="1 2" key="1">
    <citation type="submission" date="2024-10" db="EMBL/GenBank/DDBJ databases">
        <title>The Natural Products Discovery Center: Release of the First 8490 Sequenced Strains for Exploring Actinobacteria Biosynthetic Diversity.</title>
        <authorList>
            <person name="Kalkreuter E."/>
            <person name="Kautsar S.A."/>
            <person name="Yang D."/>
            <person name="Bader C.D."/>
            <person name="Teijaro C.N."/>
            <person name="Fluegel L."/>
            <person name="Davis C.M."/>
            <person name="Simpson J.R."/>
            <person name="Lauterbach L."/>
            <person name="Steele A.D."/>
            <person name="Gui C."/>
            <person name="Meng S."/>
            <person name="Li G."/>
            <person name="Viehrig K."/>
            <person name="Ye F."/>
            <person name="Su P."/>
            <person name="Kiefer A.F."/>
            <person name="Nichols A."/>
            <person name="Cepeda A.J."/>
            <person name="Yan W."/>
            <person name="Fan B."/>
            <person name="Jiang Y."/>
            <person name="Adhikari A."/>
            <person name="Zheng C.-J."/>
            <person name="Schuster L."/>
            <person name="Cowan T.M."/>
            <person name="Smanski M.J."/>
            <person name="Chevrette M.G."/>
            <person name="De Carvalho L.P.S."/>
            <person name="Shen B."/>
        </authorList>
    </citation>
    <scope>NUCLEOTIDE SEQUENCE [LARGE SCALE GENOMIC DNA]</scope>
    <source>
        <strain evidence="1 2">NPDC087220</strain>
    </source>
</reference>
<name>A0ABW8EPE4_STRT5</name>
<sequence>MQTDGHAGGVVEGALAAAAREGDMLRVKQLLEEADARFPTDWDERTAAFAAAIQAFHTDIADMLLRRGADPGEVAPDALPSLREAVDSGSPALFDALTGRGLRDRYPTAELRELRDLARTWHEAGTEAELRRRTGSSEAVARTRVQDDEYYTVGELTLGGMTVRDGHGAILSRLEEVLGIRTSCEELIARALERDEDHTAWGQAAIELSHRREREVWAAAESLRADADPFRRLFGAELMRLFELVADSHDEEFCILAVAALTDWSAGETDPAVLTTVLYGLSSYQGPRAEAALLAHLGHHELGVRRAVAAGLGTSMDGKHLSDAAREGLLTLMNDPDTDVRIAACRSAAEVANGDRALTDAMAVLLDDPERQVRLEAVHGLALHEDERCVEAAKRLGPPRPGFHEEEYYRLEAAWRYEWNREKKART</sequence>
<dbReference type="RefSeq" id="WP_402384146.1">
    <property type="nucleotide sequence ID" value="NZ_JBIUYY010000011.1"/>
</dbReference>
<accession>A0ABW8EPE4</accession>
<proteinExistence type="predicted"/>
<dbReference type="SUPFAM" id="SSF48403">
    <property type="entry name" value="Ankyrin repeat"/>
    <property type="match status" value="1"/>
</dbReference>
<protein>
    <submittedName>
        <fullName evidence="1">HEAT repeat domain-containing protein</fullName>
    </submittedName>
</protein>
<dbReference type="InterPro" id="IPR036770">
    <property type="entry name" value="Ankyrin_rpt-contain_sf"/>
</dbReference>
<dbReference type="Pfam" id="PF13646">
    <property type="entry name" value="HEAT_2"/>
    <property type="match status" value="1"/>
</dbReference>
<dbReference type="Proteomes" id="UP001617351">
    <property type="component" value="Unassembled WGS sequence"/>
</dbReference>
<dbReference type="Gene3D" id="1.25.10.10">
    <property type="entry name" value="Leucine-rich Repeat Variant"/>
    <property type="match status" value="1"/>
</dbReference>
<evidence type="ECO:0000313" key="1">
    <source>
        <dbReference type="EMBL" id="MFJ2824096.1"/>
    </source>
</evidence>
<dbReference type="EMBL" id="JBIUYY010000011">
    <property type="protein sequence ID" value="MFJ2824096.1"/>
    <property type="molecule type" value="Genomic_DNA"/>
</dbReference>
<keyword evidence="2" id="KW-1185">Reference proteome</keyword>
<gene>
    <name evidence="1" type="ORF">ACIO7M_23725</name>
</gene>
<dbReference type="SUPFAM" id="SSF48371">
    <property type="entry name" value="ARM repeat"/>
    <property type="match status" value="1"/>
</dbReference>
<dbReference type="InterPro" id="IPR016024">
    <property type="entry name" value="ARM-type_fold"/>
</dbReference>
<evidence type="ECO:0000313" key="2">
    <source>
        <dbReference type="Proteomes" id="UP001617351"/>
    </source>
</evidence>
<dbReference type="Gene3D" id="1.25.40.20">
    <property type="entry name" value="Ankyrin repeat-containing domain"/>
    <property type="match status" value="1"/>
</dbReference>
<dbReference type="InterPro" id="IPR011989">
    <property type="entry name" value="ARM-like"/>
</dbReference>